<dbReference type="AlphaFoldDB" id="A0A853JIB1"/>
<sequence length="166" mass="17980">MKVPLLPSLLLAVLLPALAECDRYPRDAAGSTERADRAAIRVGLSHEPPFVVVPADGGAPSGAEVEMLAELARGRGTRIEWVVGGHDALMRELKEFRLHAVAGGHLRRSPWKPEVGWSREYHLRPAASGPLHARRLALPPGENAWQLAVDGFLHSRQARAAMASGR</sequence>
<evidence type="ECO:0000256" key="1">
    <source>
        <dbReference type="SAM" id="SignalP"/>
    </source>
</evidence>
<evidence type="ECO:0000313" key="3">
    <source>
        <dbReference type="Proteomes" id="UP000578091"/>
    </source>
</evidence>
<feature type="signal peptide" evidence="1">
    <location>
        <begin position="1"/>
        <end position="19"/>
    </location>
</feature>
<gene>
    <name evidence="2" type="ORF">H0E84_19040</name>
</gene>
<organism evidence="2 3">
    <name type="scientific">Luteimonas salinisoli</name>
    <dbReference type="NCBI Taxonomy" id="2752307"/>
    <lineage>
        <taxon>Bacteria</taxon>
        <taxon>Pseudomonadati</taxon>
        <taxon>Pseudomonadota</taxon>
        <taxon>Gammaproteobacteria</taxon>
        <taxon>Lysobacterales</taxon>
        <taxon>Lysobacteraceae</taxon>
        <taxon>Luteimonas</taxon>
    </lineage>
</organism>
<feature type="chain" id="PRO_5033030255" evidence="1">
    <location>
        <begin position="20"/>
        <end position="166"/>
    </location>
</feature>
<comment type="caution">
    <text evidence="2">The sequence shown here is derived from an EMBL/GenBank/DDBJ whole genome shotgun (WGS) entry which is preliminary data.</text>
</comment>
<protein>
    <submittedName>
        <fullName evidence="2">ABC transporter substrate-binding protein</fullName>
    </submittedName>
</protein>
<keyword evidence="1" id="KW-0732">Signal</keyword>
<dbReference type="EMBL" id="JACCKA010000093">
    <property type="protein sequence ID" value="NZA28474.1"/>
    <property type="molecule type" value="Genomic_DNA"/>
</dbReference>
<dbReference type="Gene3D" id="3.40.190.10">
    <property type="entry name" value="Periplasmic binding protein-like II"/>
    <property type="match status" value="1"/>
</dbReference>
<proteinExistence type="predicted"/>
<dbReference type="SUPFAM" id="SSF53850">
    <property type="entry name" value="Periplasmic binding protein-like II"/>
    <property type="match status" value="1"/>
</dbReference>
<name>A0A853JIB1_9GAMM</name>
<reference evidence="2 3" key="1">
    <citation type="submission" date="2020-07" db="EMBL/GenBank/DDBJ databases">
        <title>Luteimonas sp. SJ-92.</title>
        <authorList>
            <person name="Huang X.-X."/>
            <person name="Xu L."/>
            <person name="Sun J.-Q."/>
        </authorList>
    </citation>
    <scope>NUCLEOTIDE SEQUENCE [LARGE SCALE GENOMIC DNA]</scope>
    <source>
        <strain evidence="2 3">SJ-92</strain>
    </source>
</reference>
<accession>A0A853JIB1</accession>
<evidence type="ECO:0000313" key="2">
    <source>
        <dbReference type="EMBL" id="NZA28474.1"/>
    </source>
</evidence>
<dbReference type="Proteomes" id="UP000578091">
    <property type="component" value="Unassembled WGS sequence"/>
</dbReference>
<dbReference type="RefSeq" id="WP_180680235.1">
    <property type="nucleotide sequence ID" value="NZ_JACCKA010000093.1"/>
</dbReference>
<keyword evidence="3" id="KW-1185">Reference proteome</keyword>